<dbReference type="Proteomes" id="UP000410492">
    <property type="component" value="Unassembled WGS sequence"/>
</dbReference>
<proteinExistence type="predicted"/>
<dbReference type="EMBL" id="CAACVG010015671">
    <property type="protein sequence ID" value="VEN64684.1"/>
    <property type="molecule type" value="Genomic_DNA"/>
</dbReference>
<dbReference type="AlphaFoldDB" id="A0A653DWX1"/>
<sequence length="39" mass="4873">ENYRKCTTRVLQRHILPCRYLFYSTHKDISTHKTYRNTK</sequence>
<protein>
    <submittedName>
        <fullName evidence="1">Uncharacterized protein</fullName>
    </submittedName>
</protein>
<keyword evidence="2" id="KW-1185">Reference proteome</keyword>
<gene>
    <name evidence="1" type="ORF">CALMAC_LOCUS21161</name>
</gene>
<evidence type="ECO:0000313" key="1">
    <source>
        <dbReference type="EMBL" id="VEN64684.1"/>
    </source>
</evidence>
<name>A0A653DWX1_CALMS</name>
<evidence type="ECO:0000313" key="2">
    <source>
        <dbReference type="Proteomes" id="UP000410492"/>
    </source>
</evidence>
<reference evidence="1 2" key="1">
    <citation type="submission" date="2019-01" db="EMBL/GenBank/DDBJ databases">
        <authorList>
            <person name="Sayadi A."/>
        </authorList>
    </citation>
    <scope>NUCLEOTIDE SEQUENCE [LARGE SCALE GENOMIC DNA]</scope>
</reference>
<feature type="non-terminal residue" evidence="1">
    <location>
        <position position="1"/>
    </location>
</feature>
<organism evidence="1 2">
    <name type="scientific">Callosobruchus maculatus</name>
    <name type="common">Southern cowpea weevil</name>
    <name type="synonym">Pulse bruchid</name>
    <dbReference type="NCBI Taxonomy" id="64391"/>
    <lineage>
        <taxon>Eukaryota</taxon>
        <taxon>Metazoa</taxon>
        <taxon>Ecdysozoa</taxon>
        <taxon>Arthropoda</taxon>
        <taxon>Hexapoda</taxon>
        <taxon>Insecta</taxon>
        <taxon>Pterygota</taxon>
        <taxon>Neoptera</taxon>
        <taxon>Endopterygota</taxon>
        <taxon>Coleoptera</taxon>
        <taxon>Polyphaga</taxon>
        <taxon>Cucujiformia</taxon>
        <taxon>Chrysomeloidea</taxon>
        <taxon>Chrysomelidae</taxon>
        <taxon>Bruchinae</taxon>
        <taxon>Bruchini</taxon>
        <taxon>Callosobruchus</taxon>
    </lineage>
</organism>
<accession>A0A653DWX1</accession>